<name>G8JX39_ERECY</name>
<sequence length="882" mass="100229">MNFGGFQSLEEEHQTVLYRFERFLQDADQRLLPSVGPHYHFSSKLKSLSTVAQLLLLLHELFWESVERVAEHGAQEVSHKIFAQWLENEPRVLESYDFILTGVLELLFESKLIRYQIRPNSEFIALVLEFYSGLSRLSELTMSGLLRLLLEKFQNNFVNRWNKINSSTLLFDKVEDLFSHNRDIVSPPLFGLKNVVKRDFFELTLPKFGYYQLLVEVFQLDSGEIAIFKVNNQALPYNTNDGAKLLNALISGSNFLADIGRSLLFSTLGKSNFSSVREIPNGIELKAEGEVDFNLTLKIVNNLGWEEFWRSNFQMVFGTKCSKLSGVETALAATRSVSHPLQKFKLKHEKLLEIRSPENFGLGLQLPSQNLLCPETALNASYSTSEPSVEDTTQKKSVSDLNAAGSLNNPATENLASLSYSLNDMESSNHDSLLRFEESISTTESEFDFCPKANQSVASQSMKITMEEVSPISSSEKRTPQSGVDNVSTKLLESANITKQFTNEIYTNVIRDVDEQEAEDFQLTFSMHKPQLLRKKNMQLFSLFTNRSSKSGITERNKVKFSGDNRRYITPFPKISNIECSNLKANHHISARERISIGNIKNTNALLSLSDLPFDVDILNNHVIFDGRTNVSCWSGYSWLSLSSDWMRLLILENEDGEYFCIVQNPKRAIYQLILRFSGDWRIDRSGAQDIQIRIGKNDCLSAVSLEVPRMIMMRCPEIESLINCLHLCIQYNSPSVLPKEIPTVCLSPADPCKMTEDAQSLRSLTSLNDCHSDTVNDYLHADAIFLLLVPKLQVRLHTYTSEHGWKLKKRGLLDIYTQKCNSNFVGYRFELVNGDEKEISYSTINGFRKYGRTGISIGVQLFQFKNQCIADEVFNLLSSVV</sequence>
<dbReference type="OMA" id="LVVCESH"/>
<dbReference type="InParanoid" id="G8JX39"/>
<dbReference type="HOGENOM" id="CLU_338632_0_0_1"/>
<dbReference type="KEGG" id="erc:Ecym_8122"/>
<dbReference type="EMBL" id="CP002504">
    <property type="protein sequence ID" value="AET41413.1"/>
    <property type="molecule type" value="Genomic_DNA"/>
</dbReference>
<dbReference type="RefSeq" id="XP_003648230.1">
    <property type="nucleotide sequence ID" value="XM_003648182.1"/>
</dbReference>
<evidence type="ECO:0000313" key="1">
    <source>
        <dbReference type="EMBL" id="AET41413.1"/>
    </source>
</evidence>
<organism evidence="1 2">
    <name type="scientific">Eremothecium cymbalariae (strain CBS 270.75 / DBVPG 7215 / KCTC 17166 / NRRL Y-17582)</name>
    <name type="common">Yeast</name>
    <dbReference type="NCBI Taxonomy" id="931890"/>
    <lineage>
        <taxon>Eukaryota</taxon>
        <taxon>Fungi</taxon>
        <taxon>Dikarya</taxon>
        <taxon>Ascomycota</taxon>
        <taxon>Saccharomycotina</taxon>
        <taxon>Saccharomycetes</taxon>
        <taxon>Saccharomycetales</taxon>
        <taxon>Saccharomycetaceae</taxon>
        <taxon>Eremothecium</taxon>
    </lineage>
</organism>
<protein>
    <submittedName>
        <fullName evidence="1">Uncharacterized protein</fullName>
    </submittedName>
</protein>
<proteinExistence type="predicted"/>
<reference evidence="2" key="1">
    <citation type="journal article" date="2012" name="G3 (Bethesda)">
        <title>Pichia sorbitophila, an interspecies yeast hybrid reveals early steps of genome resolution following polyploidization.</title>
        <authorList>
            <person name="Leh Louis V."/>
            <person name="Despons L."/>
            <person name="Friedrich A."/>
            <person name="Martin T."/>
            <person name="Durrens P."/>
            <person name="Casaregola S."/>
            <person name="Neuveglise C."/>
            <person name="Fairhead C."/>
            <person name="Marck C."/>
            <person name="Cruz J.A."/>
            <person name="Straub M.L."/>
            <person name="Kugler V."/>
            <person name="Sacerdot C."/>
            <person name="Uzunov Z."/>
            <person name="Thierry A."/>
            <person name="Weiss S."/>
            <person name="Bleykasten C."/>
            <person name="De Montigny J."/>
            <person name="Jacques N."/>
            <person name="Jung P."/>
            <person name="Lemaire M."/>
            <person name="Mallet S."/>
            <person name="Morel G."/>
            <person name="Richard G.F."/>
            <person name="Sarkar A."/>
            <person name="Savel G."/>
            <person name="Schacherer J."/>
            <person name="Seret M.L."/>
            <person name="Talla E."/>
            <person name="Samson G."/>
            <person name="Jubin C."/>
            <person name="Poulain J."/>
            <person name="Vacherie B."/>
            <person name="Barbe V."/>
            <person name="Pelletier E."/>
            <person name="Sherman D.J."/>
            <person name="Westhof E."/>
            <person name="Weissenbach J."/>
            <person name="Baret P.V."/>
            <person name="Wincker P."/>
            <person name="Gaillardin C."/>
            <person name="Dujon B."/>
            <person name="Souciet J.L."/>
        </authorList>
    </citation>
    <scope>NUCLEOTIDE SEQUENCE [LARGE SCALE GENOMIC DNA]</scope>
    <source>
        <strain evidence="2">CBS 270.75 / DBVPG 7215 / KCTC 17166 / NRRL Y-17582</strain>
    </source>
</reference>
<dbReference type="Proteomes" id="UP000006790">
    <property type="component" value="Chromosome 8"/>
</dbReference>
<dbReference type="FunCoup" id="G8JX39">
    <property type="interactions" value="2"/>
</dbReference>
<dbReference type="AlphaFoldDB" id="G8JX39"/>
<dbReference type="OrthoDB" id="4035999at2759"/>
<gene>
    <name evidence="1" type="ordered locus">Ecym_8122</name>
</gene>
<dbReference type="eggNOG" id="ENOG502QTEC">
    <property type="taxonomic scope" value="Eukaryota"/>
</dbReference>
<keyword evidence="2" id="KW-1185">Reference proteome</keyword>
<accession>G8JX39</accession>
<dbReference type="STRING" id="931890.G8JX39"/>
<evidence type="ECO:0000313" key="2">
    <source>
        <dbReference type="Proteomes" id="UP000006790"/>
    </source>
</evidence>
<dbReference type="GeneID" id="11469878"/>